<reference evidence="8" key="1">
    <citation type="submission" date="2023-02" db="EMBL/GenBank/DDBJ databases">
        <title>Nocardiopsis ansamitocini NBRC 112285.</title>
        <authorList>
            <person name="Ichikawa N."/>
            <person name="Sato H."/>
            <person name="Tonouchi N."/>
        </authorList>
    </citation>
    <scope>NUCLEOTIDE SEQUENCE</scope>
    <source>
        <strain evidence="8">NBRC 112285</strain>
    </source>
</reference>
<feature type="binding site" evidence="5">
    <location>
        <begin position="54"/>
        <end position="56"/>
    </location>
    <ligand>
        <name>phosphate</name>
        <dbReference type="ChEBI" id="CHEBI:43474"/>
    </ligand>
</feature>
<proteinExistence type="inferred from homology"/>
<dbReference type="PROSITE" id="PS51257">
    <property type="entry name" value="PROKAR_LIPOPROTEIN"/>
    <property type="match status" value="1"/>
</dbReference>
<dbReference type="EMBL" id="BSQG01000004">
    <property type="protein sequence ID" value="GLU48603.1"/>
    <property type="molecule type" value="Genomic_DNA"/>
</dbReference>
<gene>
    <name evidence="8" type="ORF">Nans01_29540</name>
</gene>
<evidence type="ECO:0000313" key="9">
    <source>
        <dbReference type="Proteomes" id="UP001165092"/>
    </source>
</evidence>
<dbReference type="CDD" id="cd13565">
    <property type="entry name" value="PBP2_PstS"/>
    <property type="match status" value="1"/>
</dbReference>
<evidence type="ECO:0000256" key="2">
    <source>
        <dbReference type="ARBA" id="ARBA00022448"/>
    </source>
</evidence>
<evidence type="ECO:0000259" key="7">
    <source>
        <dbReference type="Pfam" id="PF12849"/>
    </source>
</evidence>
<comment type="similarity">
    <text evidence="1 4">Belongs to the PstS family.</text>
</comment>
<dbReference type="Gene3D" id="3.40.190.10">
    <property type="entry name" value="Periplasmic binding protein-like II"/>
    <property type="match status" value="2"/>
</dbReference>
<dbReference type="GO" id="GO:0042301">
    <property type="term" value="F:phosphate ion binding"/>
    <property type="evidence" value="ECO:0007669"/>
    <property type="project" value="InterPro"/>
</dbReference>
<dbReference type="PANTHER" id="PTHR42996">
    <property type="entry name" value="PHOSPHATE-BINDING PROTEIN PSTS"/>
    <property type="match status" value="1"/>
</dbReference>
<evidence type="ECO:0000313" key="8">
    <source>
        <dbReference type="EMBL" id="GLU48603.1"/>
    </source>
</evidence>
<feature type="binding site" evidence="5">
    <location>
        <position position="84"/>
    </location>
    <ligand>
        <name>phosphate</name>
        <dbReference type="ChEBI" id="CHEBI:43474"/>
    </ligand>
</feature>
<feature type="domain" description="PBP" evidence="7">
    <location>
        <begin position="44"/>
        <end position="337"/>
    </location>
</feature>
<dbReference type="Proteomes" id="UP001165092">
    <property type="component" value="Unassembled WGS sequence"/>
</dbReference>
<dbReference type="GO" id="GO:0043190">
    <property type="term" value="C:ATP-binding cassette (ABC) transporter complex"/>
    <property type="evidence" value="ECO:0007669"/>
    <property type="project" value="InterPro"/>
</dbReference>
<name>A0A9W6UJK3_9ACTN</name>
<evidence type="ECO:0000256" key="6">
    <source>
        <dbReference type="SAM" id="SignalP"/>
    </source>
</evidence>
<evidence type="ECO:0000256" key="1">
    <source>
        <dbReference type="ARBA" id="ARBA00008725"/>
    </source>
</evidence>
<dbReference type="InterPro" id="IPR005673">
    <property type="entry name" value="ABC_phos-bd_PstS"/>
</dbReference>
<feature type="binding site" evidence="5">
    <location>
        <position position="102"/>
    </location>
    <ligand>
        <name>phosphate</name>
        <dbReference type="ChEBI" id="CHEBI:43474"/>
    </ligand>
</feature>
<evidence type="ECO:0000256" key="5">
    <source>
        <dbReference type="PIRSR" id="PIRSR002756-1"/>
    </source>
</evidence>
<dbReference type="InterPro" id="IPR024370">
    <property type="entry name" value="PBP_domain"/>
</dbReference>
<dbReference type="Pfam" id="PF12849">
    <property type="entry name" value="PBP_like_2"/>
    <property type="match status" value="1"/>
</dbReference>
<dbReference type="GO" id="GO:0035435">
    <property type="term" value="P:phosphate ion transmembrane transport"/>
    <property type="evidence" value="ECO:0007669"/>
    <property type="project" value="InterPro"/>
</dbReference>
<evidence type="ECO:0000256" key="3">
    <source>
        <dbReference type="ARBA" id="ARBA00022592"/>
    </source>
</evidence>
<comment type="caution">
    <text evidence="8">The sequence shown here is derived from an EMBL/GenBank/DDBJ whole genome shotgun (WGS) entry which is preliminary data.</text>
</comment>
<accession>A0A9W6UJK3</accession>
<dbReference type="RefSeq" id="WP_432707480.1">
    <property type="nucleotide sequence ID" value="NZ_BSQG01000004.1"/>
</dbReference>
<dbReference type="AlphaFoldDB" id="A0A9W6UJK3"/>
<organism evidence="8 9">
    <name type="scientific">Nocardiopsis ansamitocini</name>
    <dbReference type="NCBI Taxonomy" id="1670832"/>
    <lineage>
        <taxon>Bacteria</taxon>
        <taxon>Bacillati</taxon>
        <taxon>Actinomycetota</taxon>
        <taxon>Actinomycetes</taxon>
        <taxon>Streptosporangiales</taxon>
        <taxon>Nocardiopsidaceae</taxon>
        <taxon>Nocardiopsis</taxon>
    </lineage>
</organism>
<dbReference type="PIRSF" id="PIRSF002756">
    <property type="entry name" value="PstS"/>
    <property type="match status" value="1"/>
</dbReference>
<dbReference type="InterPro" id="IPR050962">
    <property type="entry name" value="Phosphate-bind_PstS"/>
</dbReference>
<feature type="chain" id="PRO_5040846184" description="Phosphate-binding protein" evidence="6">
    <location>
        <begin position="30"/>
        <end position="370"/>
    </location>
</feature>
<protein>
    <recommendedName>
        <fullName evidence="4">Phosphate-binding protein</fullName>
    </recommendedName>
</protein>
<keyword evidence="6" id="KW-0732">Signal</keyword>
<evidence type="ECO:0000256" key="4">
    <source>
        <dbReference type="PIRNR" id="PIRNR002756"/>
    </source>
</evidence>
<keyword evidence="9" id="KW-1185">Reference proteome</keyword>
<feature type="binding site" evidence="5">
    <location>
        <begin position="190"/>
        <end position="192"/>
    </location>
    <ligand>
        <name>phosphate</name>
        <dbReference type="ChEBI" id="CHEBI:43474"/>
    </ligand>
</feature>
<dbReference type="PANTHER" id="PTHR42996:SF1">
    <property type="entry name" value="PHOSPHATE-BINDING PROTEIN PSTS"/>
    <property type="match status" value="1"/>
</dbReference>
<feature type="signal peptide" evidence="6">
    <location>
        <begin position="1"/>
        <end position="29"/>
    </location>
</feature>
<sequence>MLPSTYRRMPAIALLGALALTTGCGSDNAVRGNDPVPVPADLECVDGTVTGSGSSAQEKAMQVWIAGFQGACDDARVYYDSIGSGGGRSQFIDGAVAFAGSDAALDPAEAEEASRRCTDAGAINIPVYVVPIAVVFNLPGVESLNMGPETIARVFTGAITDWNDPEIAEANPDAELPDLPIAPVSRSDESGTTENFTAYLEATAGDAWPYEHSGQWPIPPAEAGQGNSGVAQAVESGGGTIGYLESSHAQGMSTVKVGVGDGFVELSPEAAAGVIAASPEREGNSEHDHALDLDYATSETGVYPIVLVSYEIMCQTYPEASDASAVKAFVNYILSDEGQQAASEETGSAPLSPEVRENLVASVATVDGGR</sequence>
<dbReference type="SUPFAM" id="SSF53850">
    <property type="entry name" value="Periplasmic binding protein-like II"/>
    <property type="match status" value="1"/>
</dbReference>
<keyword evidence="3 4" id="KW-0592">Phosphate transport</keyword>
<dbReference type="NCBIfam" id="TIGR00975">
    <property type="entry name" value="3a0107s03"/>
    <property type="match status" value="1"/>
</dbReference>
<keyword evidence="2 4" id="KW-0813">Transport</keyword>